<dbReference type="EMBL" id="JAMZMM010000363">
    <property type="protein sequence ID" value="MCP2731618.1"/>
    <property type="molecule type" value="Genomic_DNA"/>
</dbReference>
<keyword evidence="1" id="KW-1133">Transmembrane helix</keyword>
<name>A0AAE3GXD6_9CYAN</name>
<dbReference type="AlphaFoldDB" id="A0AAE3GXD6"/>
<dbReference type="Proteomes" id="UP001204953">
    <property type="component" value="Unassembled WGS sequence"/>
</dbReference>
<comment type="caution">
    <text evidence="2">The sequence shown here is derived from an EMBL/GenBank/DDBJ whole genome shotgun (WGS) entry which is preliminary data.</text>
</comment>
<organism evidence="2 3">
    <name type="scientific">Limnofasciculus baicalensis BBK-W-15</name>
    <dbReference type="NCBI Taxonomy" id="2699891"/>
    <lineage>
        <taxon>Bacteria</taxon>
        <taxon>Bacillati</taxon>
        <taxon>Cyanobacteriota</taxon>
        <taxon>Cyanophyceae</taxon>
        <taxon>Coleofasciculales</taxon>
        <taxon>Coleofasciculaceae</taxon>
        <taxon>Limnofasciculus</taxon>
        <taxon>Limnofasciculus baicalensis</taxon>
    </lineage>
</organism>
<dbReference type="RefSeq" id="WP_254014353.1">
    <property type="nucleotide sequence ID" value="NZ_JAMZMM010000363.1"/>
</dbReference>
<keyword evidence="1" id="KW-0812">Transmembrane</keyword>
<evidence type="ECO:0000313" key="3">
    <source>
        <dbReference type="Proteomes" id="UP001204953"/>
    </source>
</evidence>
<evidence type="ECO:0000256" key="1">
    <source>
        <dbReference type="SAM" id="Phobius"/>
    </source>
</evidence>
<gene>
    <name evidence="2" type="ORF">NJ959_24630</name>
</gene>
<keyword evidence="3" id="KW-1185">Reference proteome</keyword>
<accession>A0AAE3GXD6</accession>
<sequence length="202" mass="22913">MEIAQELAYNILILTVYTIVVTLVFNKAVQALDARVIVQTDSDYLNQQMEESNLNDLVNIKFSFPDTYKVEEFKNLALEIKNKSPDAVIEVDWKDSLISDFENNGRRLIRVIPGKDEVSQAPSTILPGQTLKEQLSDEKPTAPLFDIGKLKKAAAKNDRFSIRFLLKIADPSKGGRSCHFRCQFIVKKLLWQKALSLSLQPK</sequence>
<protein>
    <submittedName>
        <fullName evidence="2">Uncharacterized protein</fullName>
    </submittedName>
</protein>
<evidence type="ECO:0000313" key="2">
    <source>
        <dbReference type="EMBL" id="MCP2731618.1"/>
    </source>
</evidence>
<feature type="transmembrane region" description="Helical" evidence="1">
    <location>
        <begin position="7"/>
        <end position="25"/>
    </location>
</feature>
<keyword evidence="1" id="KW-0472">Membrane</keyword>
<reference evidence="2" key="1">
    <citation type="submission" date="2022-06" db="EMBL/GenBank/DDBJ databases">
        <title>New cyanobacteria of genus Symplocastrum in benthos of Lake Baikal.</title>
        <authorList>
            <person name="Sorokovikova E."/>
            <person name="Tikhonova I."/>
            <person name="Krasnopeev A."/>
            <person name="Evseev P."/>
            <person name="Gladkikh A."/>
            <person name="Belykh O."/>
        </authorList>
    </citation>
    <scope>NUCLEOTIDE SEQUENCE</scope>
    <source>
        <strain evidence="2">BBK-W-15</strain>
    </source>
</reference>
<proteinExistence type="predicted"/>